<protein>
    <submittedName>
        <fullName evidence="2">Uncharacterized protein</fullName>
    </submittedName>
</protein>
<organism evidence="2">
    <name type="scientific">Trypanosoma congolense (strain IL3000)</name>
    <dbReference type="NCBI Taxonomy" id="1068625"/>
    <lineage>
        <taxon>Eukaryota</taxon>
        <taxon>Discoba</taxon>
        <taxon>Euglenozoa</taxon>
        <taxon>Kinetoplastea</taxon>
        <taxon>Metakinetoplastina</taxon>
        <taxon>Trypanosomatida</taxon>
        <taxon>Trypanosomatidae</taxon>
        <taxon>Trypanosoma</taxon>
        <taxon>Nannomonas</taxon>
    </lineage>
</organism>
<evidence type="ECO:0000256" key="1">
    <source>
        <dbReference type="SAM" id="MobiDB-lite"/>
    </source>
</evidence>
<gene>
    <name evidence="2" type="ORF">TCIL3000_8_8010</name>
</gene>
<reference evidence="2" key="1">
    <citation type="journal article" date="2012" name="Proc. Natl. Acad. Sci. U.S.A.">
        <title>Antigenic diversity is generated by distinct evolutionary mechanisms in African trypanosome species.</title>
        <authorList>
            <person name="Jackson A.P."/>
            <person name="Berry A."/>
            <person name="Aslett M."/>
            <person name="Allison H.C."/>
            <person name="Burton P."/>
            <person name="Vavrova-Anderson J."/>
            <person name="Brown R."/>
            <person name="Browne H."/>
            <person name="Corton N."/>
            <person name="Hauser H."/>
            <person name="Gamble J."/>
            <person name="Gilderthorp R."/>
            <person name="Marcello L."/>
            <person name="McQuillan J."/>
            <person name="Otto T.D."/>
            <person name="Quail M.A."/>
            <person name="Sanders M.J."/>
            <person name="van Tonder A."/>
            <person name="Ginger M.L."/>
            <person name="Field M.C."/>
            <person name="Barry J.D."/>
            <person name="Hertz-Fowler C."/>
            <person name="Berriman M."/>
        </authorList>
    </citation>
    <scope>NUCLEOTIDE SEQUENCE</scope>
    <source>
        <strain evidence="2">IL3000</strain>
    </source>
</reference>
<proteinExistence type="predicted"/>
<name>G0UT58_TRYCI</name>
<dbReference type="EMBL" id="HE575321">
    <property type="protein sequence ID" value="CCC92571.1"/>
    <property type="molecule type" value="Genomic_DNA"/>
</dbReference>
<feature type="compositionally biased region" description="Basic residues" evidence="1">
    <location>
        <begin position="16"/>
        <end position="27"/>
    </location>
</feature>
<sequence length="135" mass="14531">MFQSPVKCAELIHKPQAQKRRGSRHPPLRLLKAGPHQRADCGGLPAQFLLPMYEQRHDWCVVLTNVVLSARPTGSPQGATNKPLVKCSLVPPPAKQAQKPGKILVAKNEKRYSSAAPVAVLAAGDQTSQAGATRL</sequence>
<evidence type="ECO:0000313" key="2">
    <source>
        <dbReference type="EMBL" id="CCC92571.1"/>
    </source>
</evidence>
<dbReference type="AlphaFoldDB" id="G0UT58"/>
<feature type="region of interest" description="Disordered" evidence="1">
    <location>
        <begin position="13"/>
        <end position="36"/>
    </location>
</feature>
<accession>G0UT58</accession>